<dbReference type="eggNOG" id="ENOG503123G">
    <property type="taxonomic scope" value="Bacteria"/>
</dbReference>
<accession>W6RS78</accession>
<reference evidence="1" key="1">
    <citation type="submission" date="2013-11" db="EMBL/GenBank/DDBJ databases">
        <title>Draft genome sequence of the broad-host-range Rhizobium sp. LPU83 strain, a member of the low-genetic diversity Oregon-like Rhizobium sp. group.</title>
        <authorList>
            <person name="Wibberg D."/>
            <person name="Puehler A."/>
            <person name="Schlueter A."/>
        </authorList>
    </citation>
    <scope>NUCLEOTIDE SEQUENCE [LARGE SCALE GENOMIC DNA]</scope>
    <source>
        <strain evidence="1">LPU83</strain>
    </source>
</reference>
<evidence type="ECO:0000313" key="1">
    <source>
        <dbReference type="EMBL" id="CDM57191.1"/>
    </source>
</evidence>
<sequence length="137" mass="15125">MSAGKELWAAIFGALKANAALVALVDGIHDKAPDRPWGAKNAYISRGPFYASTDDADCIYGQEITAQIDIWSRKPSRWAMDDMIAEVRRSLHEKEFPLDEVALATMEVRLWRVMDDPDPTTQHGVVQVVALVEGAAD</sequence>
<dbReference type="HOGENOM" id="CLU_126531_2_0_5"/>
<dbReference type="Proteomes" id="UP000019443">
    <property type="component" value="Chromosome"/>
</dbReference>
<name>W6RS78_9HYPH</name>
<evidence type="ECO:0000313" key="2">
    <source>
        <dbReference type="Proteomes" id="UP000019443"/>
    </source>
</evidence>
<gene>
    <name evidence="1" type="ORF">LPU83_1519</name>
</gene>
<dbReference type="KEGG" id="rhl:LPU83_1519"/>
<keyword evidence="2" id="KW-1185">Reference proteome</keyword>
<protein>
    <submittedName>
        <fullName evidence="1">Gene transfer agent</fullName>
    </submittedName>
</protein>
<dbReference type="Pfam" id="PF11367">
    <property type="entry name" value="Tail_completion_gp17"/>
    <property type="match status" value="1"/>
</dbReference>
<organism evidence="1 2">
    <name type="scientific">Rhizobium favelukesii</name>
    <dbReference type="NCBI Taxonomy" id="348824"/>
    <lineage>
        <taxon>Bacteria</taxon>
        <taxon>Pseudomonadati</taxon>
        <taxon>Pseudomonadota</taxon>
        <taxon>Alphaproteobacteria</taxon>
        <taxon>Hyphomicrobiales</taxon>
        <taxon>Rhizobiaceae</taxon>
        <taxon>Rhizobium/Agrobacterium group</taxon>
        <taxon>Rhizobium</taxon>
    </lineage>
</organism>
<proteinExistence type="predicted"/>
<dbReference type="PATRIC" id="fig|348824.6.peg.1637"/>
<dbReference type="RefSeq" id="WP_051509072.1">
    <property type="nucleotide sequence ID" value="NZ_HG916852.1"/>
</dbReference>
<dbReference type="AlphaFoldDB" id="W6RS78"/>
<dbReference type="InterPro" id="IPR021508">
    <property type="entry name" value="Gp17-like"/>
</dbReference>
<dbReference type="Gene3D" id="3.30.2000.30">
    <property type="match status" value="1"/>
</dbReference>
<dbReference type="EMBL" id="HG916852">
    <property type="protein sequence ID" value="CDM57191.1"/>
    <property type="molecule type" value="Genomic_DNA"/>
</dbReference>
<dbReference type="InterPro" id="IPR053745">
    <property type="entry name" value="Viral_Tail_Comp_sf"/>
</dbReference>